<evidence type="ECO:0000313" key="2">
    <source>
        <dbReference type="Proteomes" id="UP000232003"/>
    </source>
</evidence>
<name>A0A2K8SNX3_9NOSO</name>
<dbReference type="EMBL" id="CP024785">
    <property type="protein sequence ID" value="AUB37060.1"/>
    <property type="molecule type" value="Genomic_DNA"/>
</dbReference>
<dbReference type="AlphaFoldDB" id="A0A2K8SNX3"/>
<reference evidence="1 2" key="1">
    <citation type="submission" date="2017-11" db="EMBL/GenBank/DDBJ databases">
        <title>Complete genome of a free-living desiccation-tolerant cyanobacterium and its photosynthetic adaptation to extreme terrestrial habitat.</title>
        <authorList>
            <person name="Shang J."/>
        </authorList>
    </citation>
    <scope>NUCLEOTIDE SEQUENCE [LARGE SCALE GENOMIC DNA]</scope>
    <source>
        <strain evidence="1 2">CCNUN1</strain>
    </source>
</reference>
<sequence length="37" mass="4274">MRDLIQPCPILLVINKEEVLIANLPNQIKVRLAMFNI</sequence>
<accession>A0A2K8SNX3</accession>
<evidence type="ECO:0000313" key="1">
    <source>
        <dbReference type="EMBL" id="AUB37060.1"/>
    </source>
</evidence>
<protein>
    <submittedName>
        <fullName evidence="1">Uncharacterized protein</fullName>
    </submittedName>
</protein>
<proteinExistence type="predicted"/>
<organism evidence="1 2">
    <name type="scientific">Nostoc flagelliforme CCNUN1</name>
    <dbReference type="NCBI Taxonomy" id="2038116"/>
    <lineage>
        <taxon>Bacteria</taxon>
        <taxon>Bacillati</taxon>
        <taxon>Cyanobacteriota</taxon>
        <taxon>Cyanophyceae</taxon>
        <taxon>Nostocales</taxon>
        <taxon>Nostocaceae</taxon>
        <taxon>Nostoc</taxon>
    </lineage>
</organism>
<keyword evidence="2" id="KW-1185">Reference proteome</keyword>
<dbReference type="Proteomes" id="UP000232003">
    <property type="component" value="Chromosome"/>
</dbReference>
<dbReference type="KEGG" id="nfl:COO91_02992"/>
<gene>
    <name evidence="1" type="ORF">COO91_02992</name>
</gene>